<dbReference type="Pfam" id="PF04893">
    <property type="entry name" value="Yip1"/>
    <property type="match status" value="1"/>
</dbReference>
<keyword evidence="3 6" id="KW-0812">Transmembrane</keyword>
<name>A0ABM1DR29_PRICU</name>
<dbReference type="InterPro" id="IPR006977">
    <property type="entry name" value="Yip1_dom"/>
</dbReference>
<feature type="transmembrane region" description="Helical" evidence="6">
    <location>
        <begin position="180"/>
        <end position="204"/>
    </location>
</feature>
<evidence type="ECO:0000313" key="9">
    <source>
        <dbReference type="RefSeq" id="XP_014662400.1"/>
    </source>
</evidence>
<evidence type="ECO:0000256" key="1">
    <source>
        <dbReference type="ARBA" id="ARBA00004141"/>
    </source>
</evidence>
<feature type="domain" description="Yip1" evidence="7">
    <location>
        <begin position="76"/>
        <end position="231"/>
    </location>
</feature>
<evidence type="ECO:0000256" key="3">
    <source>
        <dbReference type="ARBA" id="ARBA00022692"/>
    </source>
</evidence>
<keyword evidence="5 6" id="KW-0472">Membrane</keyword>
<evidence type="ECO:0000256" key="2">
    <source>
        <dbReference type="ARBA" id="ARBA00010596"/>
    </source>
</evidence>
<reference evidence="9" key="1">
    <citation type="submission" date="2025-08" db="UniProtKB">
        <authorList>
            <consortium name="RefSeq"/>
        </authorList>
    </citation>
    <scope>IDENTIFICATION</scope>
</reference>
<dbReference type="InterPro" id="IPR045231">
    <property type="entry name" value="Yip1/4-like"/>
</dbReference>
<comment type="similarity">
    <text evidence="2 6">Belongs to the YIP1 family.</text>
</comment>
<sequence length="237" mass="25413">MSTSARNADTADFHYEQLDQSIGELDLEGDIMVPGAASSVAAAADDLSDPDTLDEPVLATVVRDLRAVGVKFRHVFYPRRNPALLRDWDLWGPLLLCITLAALLRRDGSDDGGGGGDAHFAEVFVVIWLGAVVVTLNSKLIGGAISFLQSVCVLGYCLLPLTIAAVVCQLVLLLGSSESVGLFATRVIVVAAAFAWSTFASTAFVADSQPPRRKVLACYPIFLFYFVVGWLILSHAR</sequence>
<evidence type="ECO:0000256" key="4">
    <source>
        <dbReference type="ARBA" id="ARBA00022989"/>
    </source>
</evidence>
<protein>
    <recommendedName>
        <fullName evidence="6">Protein YIPF</fullName>
    </recommendedName>
</protein>
<dbReference type="PANTHER" id="PTHR21236:SF1">
    <property type="entry name" value="PROTEIN YIPF6"/>
    <property type="match status" value="1"/>
</dbReference>
<feature type="transmembrane region" description="Helical" evidence="6">
    <location>
        <begin position="216"/>
        <end position="233"/>
    </location>
</feature>
<evidence type="ECO:0000256" key="5">
    <source>
        <dbReference type="ARBA" id="ARBA00023136"/>
    </source>
</evidence>
<evidence type="ECO:0000256" key="6">
    <source>
        <dbReference type="RuleBase" id="RU361264"/>
    </source>
</evidence>
<comment type="subcellular location">
    <subcellularLocation>
        <location evidence="6">Golgi apparatus membrane</location>
        <topology evidence="6">Multi-pass membrane protein</topology>
    </subcellularLocation>
    <subcellularLocation>
        <location evidence="1">Membrane</location>
        <topology evidence="1">Multi-pass membrane protein</topology>
    </subcellularLocation>
</comment>
<organism evidence="8 9">
    <name type="scientific">Priapulus caudatus</name>
    <name type="common">Priapulid worm</name>
    <dbReference type="NCBI Taxonomy" id="37621"/>
    <lineage>
        <taxon>Eukaryota</taxon>
        <taxon>Metazoa</taxon>
        <taxon>Ecdysozoa</taxon>
        <taxon>Scalidophora</taxon>
        <taxon>Priapulida</taxon>
        <taxon>Priapulimorpha</taxon>
        <taxon>Priapulimorphida</taxon>
        <taxon>Priapulidae</taxon>
        <taxon>Priapulus</taxon>
    </lineage>
</organism>
<dbReference type="GeneID" id="106805353"/>
<accession>A0ABM1DR29</accession>
<feature type="transmembrane region" description="Helical" evidence="6">
    <location>
        <begin position="88"/>
        <end position="106"/>
    </location>
</feature>
<feature type="transmembrane region" description="Helical" evidence="6">
    <location>
        <begin position="118"/>
        <end position="136"/>
    </location>
</feature>
<dbReference type="PANTHER" id="PTHR21236">
    <property type="entry name" value="GOLGI MEMBRANE PROTEIN YIP1"/>
    <property type="match status" value="1"/>
</dbReference>
<dbReference type="Proteomes" id="UP000695022">
    <property type="component" value="Unplaced"/>
</dbReference>
<dbReference type="RefSeq" id="XP_014662400.1">
    <property type="nucleotide sequence ID" value="XM_014806914.1"/>
</dbReference>
<gene>
    <name evidence="9" type="primary">LOC106805353</name>
</gene>
<feature type="transmembrane region" description="Helical" evidence="6">
    <location>
        <begin position="148"/>
        <end position="174"/>
    </location>
</feature>
<keyword evidence="8" id="KW-1185">Reference proteome</keyword>
<evidence type="ECO:0000259" key="7">
    <source>
        <dbReference type="Pfam" id="PF04893"/>
    </source>
</evidence>
<proteinExistence type="inferred from homology"/>
<keyword evidence="4 6" id="KW-1133">Transmembrane helix</keyword>
<evidence type="ECO:0000313" key="8">
    <source>
        <dbReference type="Proteomes" id="UP000695022"/>
    </source>
</evidence>